<feature type="compositionally biased region" description="Low complexity" evidence="1">
    <location>
        <begin position="9"/>
        <end position="26"/>
    </location>
</feature>
<accession>M3DCG3</accession>
<evidence type="ECO:0000256" key="1">
    <source>
        <dbReference type="SAM" id="MobiDB-lite"/>
    </source>
</evidence>
<name>M3DCG3_9ACTN</name>
<organism evidence="2 3">
    <name type="scientific">Streptomyces bottropensis ATCC 25435</name>
    <dbReference type="NCBI Taxonomy" id="1054862"/>
    <lineage>
        <taxon>Bacteria</taxon>
        <taxon>Bacillati</taxon>
        <taxon>Actinomycetota</taxon>
        <taxon>Actinomycetes</taxon>
        <taxon>Kitasatosporales</taxon>
        <taxon>Streptomycetaceae</taxon>
        <taxon>Streptomyces</taxon>
    </lineage>
</organism>
<reference evidence="3" key="1">
    <citation type="journal article" date="2013" name="Genome Announc.">
        <title>Draft Genome Sequence of Streptomyces bottropensis ATCC 25435, a Bottromycin-Producing Actinomycete.</title>
        <authorList>
            <person name="Zhang H."/>
            <person name="Zhou W."/>
            <person name="Zhuang Y."/>
            <person name="Liang X."/>
            <person name="Liu T."/>
        </authorList>
    </citation>
    <scope>NUCLEOTIDE SEQUENCE [LARGE SCALE GENOMIC DNA]</scope>
    <source>
        <strain evidence="3">ATCC 25435</strain>
    </source>
</reference>
<sequence length="57" mass="5898">MAFAVSLAPGRGPLSSSVRSSGPSTSAVRAPRCVRRGLQGSPPGARRRDTVAFLFPT</sequence>
<dbReference type="EMBL" id="KB405078">
    <property type="protein sequence ID" value="EMF54057.1"/>
    <property type="molecule type" value="Genomic_DNA"/>
</dbReference>
<gene>
    <name evidence="2" type="ORF">SBD_3724</name>
</gene>
<dbReference type="Proteomes" id="UP000030760">
    <property type="component" value="Unassembled WGS sequence"/>
</dbReference>
<feature type="region of interest" description="Disordered" evidence="1">
    <location>
        <begin position="1"/>
        <end position="49"/>
    </location>
</feature>
<proteinExistence type="predicted"/>
<evidence type="ECO:0000313" key="3">
    <source>
        <dbReference type="Proteomes" id="UP000030760"/>
    </source>
</evidence>
<dbReference type="AlphaFoldDB" id="M3DCG3"/>
<protein>
    <submittedName>
        <fullName evidence="2">Uncharacterized protein</fullName>
    </submittedName>
</protein>
<evidence type="ECO:0000313" key="2">
    <source>
        <dbReference type="EMBL" id="EMF54057.1"/>
    </source>
</evidence>